<evidence type="ECO:0000313" key="2">
    <source>
        <dbReference type="Proteomes" id="UP000315750"/>
    </source>
</evidence>
<proteinExistence type="predicted"/>
<evidence type="ECO:0000313" key="1">
    <source>
        <dbReference type="EMBL" id="QDU55829.1"/>
    </source>
</evidence>
<dbReference type="Proteomes" id="UP000315750">
    <property type="component" value="Chromosome"/>
</dbReference>
<dbReference type="KEGG" id="amuc:Pan181_20260"/>
<organism evidence="1 2">
    <name type="scientific">Aeoliella mucimassa</name>
    <dbReference type="NCBI Taxonomy" id="2527972"/>
    <lineage>
        <taxon>Bacteria</taxon>
        <taxon>Pseudomonadati</taxon>
        <taxon>Planctomycetota</taxon>
        <taxon>Planctomycetia</taxon>
        <taxon>Pirellulales</taxon>
        <taxon>Lacipirellulaceae</taxon>
        <taxon>Aeoliella</taxon>
    </lineage>
</organism>
<keyword evidence="2" id="KW-1185">Reference proteome</keyword>
<reference evidence="1 2" key="1">
    <citation type="submission" date="2019-02" db="EMBL/GenBank/DDBJ databases">
        <title>Deep-cultivation of Planctomycetes and their phenomic and genomic characterization uncovers novel biology.</title>
        <authorList>
            <person name="Wiegand S."/>
            <person name="Jogler M."/>
            <person name="Boedeker C."/>
            <person name="Pinto D."/>
            <person name="Vollmers J."/>
            <person name="Rivas-Marin E."/>
            <person name="Kohn T."/>
            <person name="Peeters S.H."/>
            <person name="Heuer A."/>
            <person name="Rast P."/>
            <person name="Oberbeckmann S."/>
            <person name="Bunk B."/>
            <person name="Jeske O."/>
            <person name="Meyerdierks A."/>
            <person name="Storesund J.E."/>
            <person name="Kallscheuer N."/>
            <person name="Luecker S."/>
            <person name="Lage O.M."/>
            <person name="Pohl T."/>
            <person name="Merkel B.J."/>
            <person name="Hornburger P."/>
            <person name="Mueller R.-W."/>
            <person name="Bruemmer F."/>
            <person name="Labrenz M."/>
            <person name="Spormann A.M."/>
            <person name="Op den Camp H."/>
            <person name="Overmann J."/>
            <person name="Amann R."/>
            <person name="Jetten M.S.M."/>
            <person name="Mascher T."/>
            <person name="Medema M.H."/>
            <person name="Devos D.P."/>
            <person name="Kaster A.-K."/>
            <person name="Ovreas L."/>
            <person name="Rohde M."/>
            <person name="Galperin M.Y."/>
            <person name="Jogler C."/>
        </authorList>
    </citation>
    <scope>NUCLEOTIDE SEQUENCE [LARGE SCALE GENOMIC DNA]</scope>
    <source>
        <strain evidence="1 2">Pan181</strain>
    </source>
</reference>
<sequence>MGKFRNLSKRVKNYGLLMFSTRDVFLNASSATRSSHPLLELNKMEVVVFIGLQASGKSTFYKQRFVDTHMRLNLDMLRTRYRDAYSDFVRRLLATNGH</sequence>
<accession>A0A518AM83</accession>
<dbReference type="Gene3D" id="3.40.50.300">
    <property type="entry name" value="P-loop containing nucleotide triphosphate hydrolases"/>
    <property type="match status" value="1"/>
</dbReference>
<name>A0A518AM83_9BACT</name>
<gene>
    <name evidence="1" type="ORF">Pan181_20260</name>
</gene>
<protein>
    <submittedName>
        <fullName evidence="1">Uncharacterized protein</fullName>
    </submittedName>
</protein>
<dbReference type="EMBL" id="CP036278">
    <property type="protein sequence ID" value="QDU55829.1"/>
    <property type="molecule type" value="Genomic_DNA"/>
</dbReference>
<dbReference type="InterPro" id="IPR027417">
    <property type="entry name" value="P-loop_NTPase"/>
</dbReference>
<dbReference type="AlphaFoldDB" id="A0A518AM83"/>